<reference evidence="2" key="1">
    <citation type="submission" date="2016-07" db="EMBL/GenBank/DDBJ databases">
        <authorList>
            <person name="Bretaudeau A."/>
        </authorList>
    </citation>
    <scope>NUCLEOTIDE SEQUENCE</scope>
    <source>
        <strain evidence="2">Rice</strain>
        <tissue evidence="2">Whole body</tissue>
    </source>
</reference>
<name>A0A2H1VL84_SPOFR</name>
<dbReference type="AlphaFoldDB" id="A0A2H1VL84"/>
<keyword evidence="1" id="KW-0812">Transmembrane</keyword>
<protein>
    <submittedName>
        <fullName evidence="2">SFRICE_037099</fullName>
    </submittedName>
</protein>
<gene>
    <name evidence="2" type="ORF">SFRICE_037099</name>
</gene>
<dbReference type="EMBL" id="ODYU01003173">
    <property type="protein sequence ID" value="SOQ41583.1"/>
    <property type="molecule type" value="Genomic_DNA"/>
</dbReference>
<feature type="transmembrane region" description="Helical" evidence="1">
    <location>
        <begin position="6"/>
        <end position="30"/>
    </location>
</feature>
<accession>A0A2H1VL84</accession>
<evidence type="ECO:0000313" key="2">
    <source>
        <dbReference type="EMBL" id="SOQ41583.1"/>
    </source>
</evidence>
<sequence length="135" mass="14980">MAEVLFLWVIDAFIADYGVFSTVMSIWWGALCGLYVAGKRADVSPDVKQSPPPMDNRNTRAVTTIDPNINAQEKPKNFEKSKLVVLAWYLATDFKMDDIHRFALSRSYAPLAHVGAHLTIQIYGLSPPSAYSGCV</sequence>
<keyword evidence="1" id="KW-1133">Transmembrane helix</keyword>
<keyword evidence="1" id="KW-0472">Membrane</keyword>
<organism evidence="2">
    <name type="scientific">Spodoptera frugiperda</name>
    <name type="common">Fall armyworm</name>
    <dbReference type="NCBI Taxonomy" id="7108"/>
    <lineage>
        <taxon>Eukaryota</taxon>
        <taxon>Metazoa</taxon>
        <taxon>Ecdysozoa</taxon>
        <taxon>Arthropoda</taxon>
        <taxon>Hexapoda</taxon>
        <taxon>Insecta</taxon>
        <taxon>Pterygota</taxon>
        <taxon>Neoptera</taxon>
        <taxon>Endopterygota</taxon>
        <taxon>Lepidoptera</taxon>
        <taxon>Glossata</taxon>
        <taxon>Ditrysia</taxon>
        <taxon>Noctuoidea</taxon>
        <taxon>Noctuidae</taxon>
        <taxon>Amphipyrinae</taxon>
        <taxon>Spodoptera</taxon>
    </lineage>
</organism>
<proteinExistence type="predicted"/>
<evidence type="ECO:0000256" key="1">
    <source>
        <dbReference type="SAM" id="Phobius"/>
    </source>
</evidence>